<comment type="caution">
    <text evidence="4">The sequence shown here is derived from an EMBL/GenBank/DDBJ whole genome shotgun (WGS) entry which is preliminary data.</text>
</comment>
<keyword evidence="5" id="KW-1185">Reference proteome</keyword>
<name>A0ABV7WF29_9MICO</name>
<dbReference type="Pfam" id="PF11992">
    <property type="entry name" value="TgpA_N"/>
    <property type="match status" value="1"/>
</dbReference>
<feature type="transmembrane region" description="Helical" evidence="2">
    <location>
        <begin position="31"/>
        <end position="50"/>
    </location>
</feature>
<feature type="transmembrane region" description="Helical" evidence="2">
    <location>
        <begin position="145"/>
        <end position="162"/>
    </location>
</feature>
<evidence type="ECO:0000259" key="3">
    <source>
        <dbReference type="SMART" id="SM00460"/>
    </source>
</evidence>
<keyword evidence="2" id="KW-0472">Membrane</keyword>
<evidence type="ECO:0000256" key="2">
    <source>
        <dbReference type="SAM" id="Phobius"/>
    </source>
</evidence>
<proteinExistence type="predicted"/>
<dbReference type="SMART" id="SM00460">
    <property type="entry name" value="TGc"/>
    <property type="match status" value="1"/>
</dbReference>
<feature type="region of interest" description="Disordered" evidence="1">
    <location>
        <begin position="548"/>
        <end position="597"/>
    </location>
</feature>
<dbReference type="InterPro" id="IPR002931">
    <property type="entry name" value="Transglutaminase-like"/>
</dbReference>
<dbReference type="Gene3D" id="3.10.620.30">
    <property type="match status" value="1"/>
</dbReference>
<keyword evidence="2" id="KW-0812">Transmembrane</keyword>
<gene>
    <name evidence="4" type="ORF">ACFOLH_08740</name>
</gene>
<sequence>MTRDVRAALLASVATVMTMLSLSPLLADRDWLQPVVLVVAAVGLAGAGVAAGGLPRWLGVPAGALAALVIATALLVPSQAALGGFVPTPSSLRALEILTRSGVVTAQAVLPPAPTDAGITTLVTLAAGLVAVVTAAVAGPLRRPGAAGLPLLLVVCVATALAPDGVGLLGFLSAGLGYLGLTLVDADARVRGWGAVLGRRTRGGQDASSGVGEELAVVAASTAAVALAVGALLPLVVPGSGGERLQAMVTDRFGGGGEEGLTSVNPFLDIREDLQTQDDTVLISYSTTDEDPDPLRLVTADTFDGALWEYSQGTVPTGADVSEGMPAPPGTSPAVLSAAEAVSTSVAVGPLVQGYLPLPYPAATVDVEGRWVVDPRTLTVGATDATTEDLTYQVSSYDISPDPSQLAQGQGDDIDPVWTELPGSMSEVVLDEARRVVEVAGAETRYDQALALQQWFRNTGGFTYSLDAPDTTDRDAVEAFLADRRGYCVQFASTMALMARSLDIPARVAIGFLPGEEVEPGRWEIRADDAHAWPELYFEGVGWVRFEPTPGTRTGQPPAWAVPQSDPAPAQPSTAPSQAAPLPPEDRPRDSAAAGAGAEDSVWERVAAVGVPVLQVLLGLGVAALALALPRAWRWWRSRRRLAGAAGDDAATAVALWTELLERLADRGALPDGRTVREQVADLLHRERLDPAAREALARLSEGCERALYAVEPVSPERGQEEVRTVLAAVSARRDRLQRLGATWFPSPTPVTDAPQRQRAAERVR</sequence>
<reference evidence="5" key="1">
    <citation type="journal article" date="2019" name="Int. J. Syst. Evol. Microbiol.">
        <title>The Global Catalogue of Microorganisms (GCM) 10K type strain sequencing project: providing services to taxonomists for standard genome sequencing and annotation.</title>
        <authorList>
            <consortium name="The Broad Institute Genomics Platform"/>
            <consortium name="The Broad Institute Genome Sequencing Center for Infectious Disease"/>
            <person name="Wu L."/>
            <person name="Ma J."/>
        </authorList>
    </citation>
    <scope>NUCLEOTIDE SEQUENCE [LARGE SCALE GENOMIC DNA]</scope>
    <source>
        <strain evidence="5">NCAIM B.02333</strain>
    </source>
</reference>
<dbReference type="SUPFAM" id="SSF54001">
    <property type="entry name" value="Cysteine proteinases"/>
    <property type="match status" value="1"/>
</dbReference>
<dbReference type="InterPro" id="IPR038765">
    <property type="entry name" value="Papain-like_cys_pep_sf"/>
</dbReference>
<organism evidence="4 5">
    <name type="scientific">Aquipuribacter hungaricus</name>
    <dbReference type="NCBI Taxonomy" id="545624"/>
    <lineage>
        <taxon>Bacteria</taxon>
        <taxon>Bacillati</taxon>
        <taxon>Actinomycetota</taxon>
        <taxon>Actinomycetes</taxon>
        <taxon>Micrococcales</taxon>
        <taxon>Intrasporangiaceae</taxon>
        <taxon>Aquipuribacter</taxon>
    </lineage>
</organism>
<evidence type="ECO:0000313" key="4">
    <source>
        <dbReference type="EMBL" id="MFC3688428.1"/>
    </source>
</evidence>
<feature type="transmembrane region" description="Helical" evidence="2">
    <location>
        <begin position="117"/>
        <end position="138"/>
    </location>
</feature>
<evidence type="ECO:0000313" key="5">
    <source>
        <dbReference type="Proteomes" id="UP001595685"/>
    </source>
</evidence>
<feature type="transmembrane region" description="Helical" evidence="2">
    <location>
        <begin position="57"/>
        <end position="76"/>
    </location>
</feature>
<feature type="domain" description="Transglutaminase-like" evidence="3">
    <location>
        <begin position="480"/>
        <end position="550"/>
    </location>
</feature>
<protein>
    <submittedName>
        <fullName evidence="4">TransglutaminaseTgpA domain-containing protein</fullName>
    </submittedName>
</protein>
<keyword evidence="2" id="KW-1133">Transmembrane helix</keyword>
<accession>A0ABV7WF29</accession>
<dbReference type="EMBL" id="JBHRWW010000004">
    <property type="protein sequence ID" value="MFC3688428.1"/>
    <property type="molecule type" value="Genomic_DNA"/>
</dbReference>
<evidence type="ECO:0000256" key="1">
    <source>
        <dbReference type="SAM" id="MobiDB-lite"/>
    </source>
</evidence>
<dbReference type="InterPro" id="IPR052901">
    <property type="entry name" value="Bact_TGase-like"/>
</dbReference>
<feature type="compositionally biased region" description="Low complexity" evidence="1">
    <location>
        <begin position="561"/>
        <end position="580"/>
    </location>
</feature>
<dbReference type="Proteomes" id="UP001595685">
    <property type="component" value="Unassembled WGS sequence"/>
</dbReference>
<feature type="transmembrane region" description="Helical" evidence="2">
    <location>
        <begin position="613"/>
        <end position="633"/>
    </location>
</feature>
<dbReference type="InterPro" id="IPR021878">
    <property type="entry name" value="TgpA_N"/>
</dbReference>
<dbReference type="PANTHER" id="PTHR42736">
    <property type="entry name" value="PROTEIN-GLUTAMINE GAMMA-GLUTAMYLTRANSFERASE"/>
    <property type="match status" value="1"/>
</dbReference>
<feature type="transmembrane region" description="Helical" evidence="2">
    <location>
        <begin position="7"/>
        <end position="25"/>
    </location>
</feature>
<dbReference type="RefSeq" id="WP_376984505.1">
    <property type="nucleotide sequence ID" value="NZ_JBHRWW010000004.1"/>
</dbReference>
<dbReference type="PANTHER" id="PTHR42736:SF1">
    <property type="entry name" value="PROTEIN-GLUTAMINE GAMMA-GLUTAMYLTRANSFERASE"/>
    <property type="match status" value="1"/>
</dbReference>
<dbReference type="Pfam" id="PF01841">
    <property type="entry name" value="Transglut_core"/>
    <property type="match status" value="1"/>
</dbReference>
<feature type="region of interest" description="Disordered" evidence="1">
    <location>
        <begin position="743"/>
        <end position="765"/>
    </location>
</feature>